<proteinExistence type="predicted"/>
<evidence type="ECO:0000256" key="1">
    <source>
        <dbReference type="SAM" id="MobiDB-lite"/>
    </source>
</evidence>
<dbReference type="RefSeq" id="WP_369085119.1">
    <property type="nucleotide sequence ID" value="NZ_JBFSHR010000268.1"/>
</dbReference>
<evidence type="ECO:0000313" key="3">
    <source>
        <dbReference type="Proteomes" id="UP001560267"/>
    </source>
</evidence>
<organism evidence="2 3">
    <name type="scientific">Ferrimicrobium acidiphilum</name>
    <dbReference type="NCBI Taxonomy" id="121039"/>
    <lineage>
        <taxon>Bacteria</taxon>
        <taxon>Bacillati</taxon>
        <taxon>Actinomycetota</taxon>
        <taxon>Acidimicrobiia</taxon>
        <taxon>Acidimicrobiales</taxon>
        <taxon>Acidimicrobiaceae</taxon>
        <taxon>Ferrimicrobium</taxon>
    </lineage>
</organism>
<name>A0ABV3Y6A2_9ACTN</name>
<sequence>LKQAKRDGPPLGGAVVVPEGSHRRQDRALETLRWASRVPVGVGRGVLTALGGIFSLAESFLGMALPEAWRREEL</sequence>
<comment type="caution">
    <text evidence="2">The sequence shown here is derived from an EMBL/GenBank/DDBJ whole genome shotgun (WGS) entry which is preliminary data.</text>
</comment>
<dbReference type="EMBL" id="JBFSHR010000268">
    <property type="protein sequence ID" value="MEX6431091.1"/>
    <property type="molecule type" value="Genomic_DNA"/>
</dbReference>
<dbReference type="Proteomes" id="UP001560267">
    <property type="component" value="Unassembled WGS sequence"/>
</dbReference>
<keyword evidence="3" id="KW-1185">Reference proteome</keyword>
<reference evidence="2 3" key="1">
    <citation type="submission" date="2024-07" db="EMBL/GenBank/DDBJ databases">
        <title>Draft Genome Sequence of Ferrimicrobium acidiphilum Strain YE2023, Isolated from a Pulp of Bioleach Reactor.</title>
        <authorList>
            <person name="Elkina Y.A."/>
            <person name="Bulaeva A.G."/>
            <person name="Beletsky A.V."/>
            <person name="Mardanov A.V."/>
        </authorList>
    </citation>
    <scope>NUCLEOTIDE SEQUENCE [LARGE SCALE GENOMIC DNA]</scope>
    <source>
        <strain evidence="2 3">YE2023</strain>
    </source>
</reference>
<accession>A0ABV3Y6A2</accession>
<feature type="non-terminal residue" evidence="2">
    <location>
        <position position="1"/>
    </location>
</feature>
<gene>
    <name evidence="2" type="ORF">AB6A68_14870</name>
</gene>
<feature type="region of interest" description="Disordered" evidence="1">
    <location>
        <begin position="1"/>
        <end position="22"/>
    </location>
</feature>
<evidence type="ECO:0000313" key="2">
    <source>
        <dbReference type="EMBL" id="MEX6431091.1"/>
    </source>
</evidence>
<protein>
    <submittedName>
        <fullName evidence="2">Uncharacterized protein</fullName>
    </submittedName>
</protein>